<evidence type="ECO:0000256" key="1">
    <source>
        <dbReference type="ARBA" id="ARBA00004141"/>
    </source>
</evidence>
<accession>A0A838CH54</accession>
<feature type="transmembrane region" description="Helical" evidence="5">
    <location>
        <begin position="31"/>
        <end position="52"/>
    </location>
</feature>
<evidence type="ECO:0000256" key="2">
    <source>
        <dbReference type="ARBA" id="ARBA00022692"/>
    </source>
</evidence>
<keyword evidence="4 5" id="KW-0472">Membrane</keyword>
<dbReference type="EMBL" id="JABFEE010000001">
    <property type="protein sequence ID" value="MBA1834398.1"/>
    <property type="molecule type" value="Genomic_DNA"/>
</dbReference>
<evidence type="ECO:0000256" key="3">
    <source>
        <dbReference type="ARBA" id="ARBA00022989"/>
    </source>
</evidence>
<comment type="subcellular location">
    <subcellularLocation>
        <location evidence="1">Membrane</location>
        <topology evidence="1">Multi-pass membrane protein</topology>
    </subcellularLocation>
</comment>
<evidence type="ECO:0000256" key="5">
    <source>
        <dbReference type="SAM" id="Phobius"/>
    </source>
</evidence>
<gene>
    <name evidence="7" type="ORF">HMA55_02275</name>
    <name evidence="6" type="ORF">HMC16_01435</name>
</gene>
<evidence type="ECO:0000313" key="9">
    <source>
        <dbReference type="Proteomes" id="UP000581408"/>
    </source>
</evidence>
<feature type="transmembrane region" description="Helical" evidence="5">
    <location>
        <begin position="73"/>
        <end position="95"/>
    </location>
</feature>
<protein>
    <submittedName>
        <fullName evidence="7">Formate/nitrite transporter family protein</fullName>
    </submittedName>
</protein>
<dbReference type="GO" id="GO:0005886">
    <property type="term" value="C:plasma membrane"/>
    <property type="evidence" value="ECO:0007669"/>
    <property type="project" value="TreeGrafter"/>
</dbReference>
<keyword evidence="8" id="KW-1185">Reference proteome</keyword>
<evidence type="ECO:0000313" key="6">
    <source>
        <dbReference type="EMBL" id="MBA1834398.1"/>
    </source>
</evidence>
<dbReference type="EMBL" id="JABFED010000001">
    <property type="protein sequence ID" value="MBA1836739.1"/>
    <property type="molecule type" value="Genomic_DNA"/>
</dbReference>
<dbReference type="Gene3D" id="1.20.1080.10">
    <property type="entry name" value="Glycerol uptake facilitator protein"/>
    <property type="match status" value="1"/>
</dbReference>
<dbReference type="InterPro" id="IPR023271">
    <property type="entry name" value="Aquaporin-like"/>
</dbReference>
<dbReference type="Pfam" id="PF01226">
    <property type="entry name" value="Form_Nir_trans"/>
    <property type="match status" value="1"/>
</dbReference>
<comment type="caution">
    <text evidence="7">The sequence shown here is derived from an EMBL/GenBank/DDBJ whole genome shotgun (WGS) entry which is preliminary data.</text>
</comment>
<dbReference type="Proteomes" id="UP000577408">
    <property type="component" value="Unassembled WGS sequence"/>
</dbReference>
<evidence type="ECO:0000313" key="7">
    <source>
        <dbReference type="EMBL" id="MBA1836739.1"/>
    </source>
</evidence>
<evidence type="ECO:0000313" key="8">
    <source>
        <dbReference type="Proteomes" id="UP000577408"/>
    </source>
</evidence>
<accession>A0A7H0KAV9</accession>
<dbReference type="GO" id="GO:0015499">
    <property type="term" value="F:formate transmembrane transporter activity"/>
    <property type="evidence" value="ECO:0007669"/>
    <property type="project" value="TreeGrafter"/>
</dbReference>
<reference evidence="8 9" key="1">
    <citation type="submission" date="2020-05" db="EMBL/GenBank/DDBJ databases">
        <title>Descriptions of Corynebacterium xxxx sp. nov., Corynebacterium yyyy sp. nov. and Corynebacterium zzzz sp. nov.</title>
        <authorList>
            <person name="Zhang G."/>
        </authorList>
    </citation>
    <scope>NUCLEOTIDE SEQUENCE [LARGE SCALE GENOMIC DNA]</scope>
    <source>
        <strain evidence="8">zg-913</strain>
        <strain evidence="7">Zg-913</strain>
        <strain evidence="6">Zg-915</strain>
        <strain evidence="9">zg-915</strain>
    </source>
</reference>
<organism evidence="7 8">
    <name type="scientific">Corynebacterium wankanglinii</name>
    <dbReference type="NCBI Taxonomy" id="2735136"/>
    <lineage>
        <taxon>Bacteria</taxon>
        <taxon>Bacillati</taxon>
        <taxon>Actinomycetota</taxon>
        <taxon>Actinomycetes</taxon>
        <taxon>Mycobacteriales</taxon>
        <taxon>Corynebacteriaceae</taxon>
        <taxon>Corynebacterium</taxon>
    </lineage>
</organism>
<keyword evidence="2 5" id="KW-0812">Transmembrane</keyword>
<dbReference type="Proteomes" id="UP000581408">
    <property type="component" value="Unassembled WGS sequence"/>
</dbReference>
<dbReference type="AlphaFoldDB" id="A0A7H0KAV9"/>
<dbReference type="InterPro" id="IPR000292">
    <property type="entry name" value="For/NO2_transpt"/>
</dbReference>
<sequence length="234" mass="25406">MLAGMYLGIMTAFASATATLLEPVAAGWGKYAFGMIFACTLYIIVVLQAELATGDMLFMTYGAVHGKNNIPHGIFVVLIVTFFNLFGAVFITWLISNTTIGSSIAPGDFLENLMVSKLEKPSGILFVEAILANMVVCIAFMLTVQAGNDYTAKLLSVILIVPAFATMSYEHSIANFVLTSLSGFTLGPEQIEGFTFWNVIRNWTIVWLGNFVGGGLIMGGLYGWLNMTKTNYKD</sequence>
<dbReference type="PANTHER" id="PTHR30520">
    <property type="entry name" value="FORMATE TRANSPORTER-RELATED"/>
    <property type="match status" value="1"/>
</dbReference>
<feature type="transmembrane region" description="Helical" evidence="5">
    <location>
        <begin position="154"/>
        <end position="178"/>
    </location>
</feature>
<name>A0A7H0KAV9_9CORY</name>
<keyword evidence="3 5" id="KW-1133">Transmembrane helix</keyword>
<feature type="transmembrane region" description="Helical" evidence="5">
    <location>
        <begin position="123"/>
        <end position="142"/>
    </location>
</feature>
<feature type="transmembrane region" description="Helical" evidence="5">
    <location>
        <begin position="205"/>
        <end position="225"/>
    </location>
</feature>
<dbReference type="PANTHER" id="PTHR30520:SF8">
    <property type="entry name" value="NITRITE TRANSPORTER NIRC"/>
    <property type="match status" value="1"/>
</dbReference>
<evidence type="ECO:0000256" key="4">
    <source>
        <dbReference type="ARBA" id="ARBA00023136"/>
    </source>
</evidence>
<proteinExistence type="predicted"/>